<organism evidence="1 2">
    <name type="scientific">Rhizobium multihospitium</name>
    <dbReference type="NCBI Taxonomy" id="410764"/>
    <lineage>
        <taxon>Bacteria</taxon>
        <taxon>Pseudomonadati</taxon>
        <taxon>Pseudomonadota</taxon>
        <taxon>Alphaproteobacteria</taxon>
        <taxon>Hyphomicrobiales</taxon>
        <taxon>Rhizobiaceae</taxon>
        <taxon>Rhizobium/Agrobacterium group</taxon>
        <taxon>Rhizobium</taxon>
    </lineage>
</organism>
<evidence type="ECO:0000313" key="1">
    <source>
        <dbReference type="EMBL" id="SCB30665.1"/>
    </source>
</evidence>
<keyword evidence="2" id="KW-1185">Reference proteome</keyword>
<dbReference type="Proteomes" id="UP000199101">
    <property type="component" value="Unassembled WGS sequence"/>
</dbReference>
<dbReference type="EMBL" id="FMAG01000003">
    <property type="protein sequence ID" value="SCB30665.1"/>
    <property type="molecule type" value="Genomic_DNA"/>
</dbReference>
<proteinExistence type="predicted"/>
<dbReference type="AlphaFoldDB" id="A0A1C3VSR6"/>
<evidence type="ECO:0000313" key="2">
    <source>
        <dbReference type="Proteomes" id="UP000199101"/>
    </source>
</evidence>
<sequence length="68" mass="7321">MPVDHIPHKTALDSNMIASDAGEIGDGVQLDVGIVASERILVALRRSPLVGSKLRIGRSREIGRSLKF</sequence>
<name>A0A1C3VSR6_9HYPH</name>
<accession>A0A1C3VSR6</accession>
<gene>
    <name evidence="1" type="ORF">GA0061103_4303</name>
</gene>
<reference evidence="2" key="1">
    <citation type="submission" date="2016-08" db="EMBL/GenBank/DDBJ databases">
        <authorList>
            <person name="Varghese N."/>
            <person name="Submissions Spin"/>
        </authorList>
    </citation>
    <scope>NUCLEOTIDE SEQUENCE [LARGE SCALE GENOMIC DNA]</scope>
    <source>
        <strain evidence="2">HAMBI 2975</strain>
    </source>
</reference>
<protein>
    <submittedName>
        <fullName evidence="1">Uncharacterized protein</fullName>
    </submittedName>
</protein>